<comment type="caution">
    <text evidence="2">The sequence shown here is derived from an EMBL/GenBank/DDBJ whole genome shotgun (WGS) entry which is preliminary data.</text>
</comment>
<accession>A0ABQ0CD20</accession>
<keyword evidence="3" id="KW-1185">Reference proteome</keyword>
<protein>
    <submittedName>
        <fullName evidence="2">Uncharacterized protein</fullName>
    </submittedName>
</protein>
<sequence>MPIALQLLKQARGLPIALQLLKQARGLPIALQLLKQARGLPIALQLLKQARGLPIALQLLKQARGLPIALQLLKQARWPLVRRMPGSPEGEAPRPGAKGHAAWQTVEKNWLRIRAPCGTRDPLGITSFQRAPRSAGQSRSHSHPVSARTMAGACLPKRGMDP</sequence>
<dbReference type="RefSeq" id="WP_420906520.1">
    <property type="nucleotide sequence ID" value="NZ_BAAFGK010000005.1"/>
</dbReference>
<dbReference type="Proteomes" id="UP001628193">
    <property type="component" value="Unassembled WGS sequence"/>
</dbReference>
<organism evidence="2 3">
    <name type="scientific">Candidatus Magnetaquiglobus chichijimensis</name>
    <dbReference type="NCBI Taxonomy" id="3141448"/>
    <lineage>
        <taxon>Bacteria</taxon>
        <taxon>Pseudomonadati</taxon>
        <taxon>Pseudomonadota</taxon>
        <taxon>Magnetococcia</taxon>
        <taxon>Magnetococcales</taxon>
        <taxon>Candidatus Magnetaquicoccaceae</taxon>
        <taxon>Candidatus Magnetaquiglobus</taxon>
    </lineage>
</organism>
<name>A0ABQ0CD20_9PROT</name>
<feature type="region of interest" description="Disordered" evidence="1">
    <location>
        <begin position="122"/>
        <end position="162"/>
    </location>
</feature>
<gene>
    <name evidence="2" type="ORF">SIID45300_03153</name>
</gene>
<evidence type="ECO:0000313" key="3">
    <source>
        <dbReference type="Proteomes" id="UP001628193"/>
    </source>
</evidence>
<proteinExistence type="predicted"/>
<evidence type="ECO:0000313" key="2">
    <source>
        <dbReference type="EMBL" id="GAB0058796.1"/>
    </source>
</evidence>
<reference evidence="2 3" key="1">
    <citation type="submission" date="2024-09" db="EMBL/GenBank/DDBJ databases">
        <title>Draft genome sequence of Candidatus Magnetaquicoccaceae bacterium FCR-1.</title>
        <authorList>
            <person name="Shimoshige H."/>
            <person name="Shimamura S."/>
            <person name="Taoka A."/>
            <person name="Kobayashi H."/>
            <person name="Maekawa T."/>
        </authorList>
    </citation>
    <scope>NUCLEOTIDE SEQUENCE [LARGE SCALE GENOMIC DNA]</scope>
    <source>
        <strain evidence="2 3">FCR-1</strain>
    </source>
</reference>
<evidence type="ECO:0000256" key="1">
    <source>
        <dbReference type="SAM" id="MobiDB-lite"/>
    </source>
</evidence>
<dbReference type="EMBL" id="BAAFGK010000005">
    <property type="protein sequence ID" value="GAB0058796.1"/>
    <property type="molecule type" value="Genomic_DNA"/>
</dbReference>